<dbReference type="InterPro" id="IPR057243">
    <property type="entry name" value="Integrin_I-EGF_CS"/>
</dbReference>
<dbReference type="Pfam" id="PF23105">
    <property type="entry name" value="EGF_integrin"/>
    <property type="match status" value="1"/>
</dbReference>
<dbReference type="PRINTS" id="PR01186">
    <property type="entry name" value="INTEGRINB"/>
</dbReference>
<evidence type="ECO:0000256" key="10">
    <source>
        <dbReference type="ARBA" id="ARBA00022889"/>
    </source>
</evidence>
<evidence type="ECO:0000256" key="2">
    <source>
        <dbReference type="ARBA" id="ARBA00007449"/>
    </source>
</evidence>
<evidence type="ECO:0000313" key="21">
    <source>
        <dbReference type="EMBL" id="CAA77071.1"/>
    </source>
</evidence>
<evidence type="ECO:0000256" key="8">
    <source>
        <dbReference type="ARBA" id="ARBA00022737"/>
    </source>
</evidence>
<evidence type="ECO:0000256" key="7">
    <source>
        <dbReference type="ARBA" id="ARBA00022729"/>
    </source>
</evidence>
<dbReference type="PANTHER" id="PTHR10082:SF60">
    <property type="entry name" value="INTEGRIN BETA-PS"/>
    <property type="match status" value="1"/>
</dbReference>
<keyword evidence="15" id="KW-0325">Glycoprotein</keyword>
<accession>O97189</accession>
<evidence type="ECO:0000256" key="1">
    <source>
        <dbReference type="ARBA" id="ARBA00004251"/>
    </source>
</evidence>
<dbReference type="Pfam" id="PF08725">
    <property type="entry name" value="Integrin_b_cyt"/>
    <property type="match status" value="1"/>
</dbReference>
<proteinExistence type="evidence at transcript level"/>
<comment type="subcellular location">
    <subcellularLocation>
        <location evidence="1 16">Cell membrane</location>
        <topology evidence="1 16">Single-pass type I membrane protein</topology>
    </subcellularLocation>
</comment>
<evidence type="ECO:0000256" key="3">
    <source>
        <dbReference type="ARBA" id="ARBA00022475"/>
    </source>
</evidence>
<dbReference type="Gene3D" id="2.170.300.10">
    <property type="entry name" value="Tie2 ligand-binding domain superfamily"/>
    <property type="match status" value="1"/>
</dbReference>
<protein>
    <recommendedName>
        <fullName evidence="16">Integrin beta</fullName>
    </recommendedName>
</protein>
<dbReference type="GO" id="GO:0005925">
    <property type="term" value="C:focal adhesion"/>
    <property type="evidence" value="ECO:0007669"/>
    <property type="project" value="TreeGrafter"/>
</dbReference>
<keyword evidence="7 18" id="KW-0732">Signal</keyword>
<dbReference type="GO" id="GO:0046872">
    <property type="term" value="F:metal ion binding"/>
    <property type="evidence" value="ECO:0007669"/>
    <property type="project" value="UniProtKB-KW"/>
</dbReference>
<keyword evidence="8" id="KW-0677">Repeat</keyword>
<feature type="domain" description="Integrin beta subunit cytoplasmic" evidence="20">
    <location>
        <begin position="833"/>
        <end position="878"/>
    </location>
</feature>
<keyword evidence="12 16" id="KW-0401">Integrin</keyword>
<dbReference type="PROSITE" id="PS00243">
    <property type="entry name" value="I_EGF_1"/>
    <property type="match status" value="2"/>
</dbReference>
<keyword evidence="13 17" id="KW-0472">Membrane</keyword>
<dbReference type="Pfam" id="PF17205">
    <property type="entry name" value="PSI_integrin"/>
    <property type="match status" value="1"/>
</dbReference>
<dbReference type="Gene3D" id="2.60.40.1510">
    <property type="entry name" value="ntegrin, alpha v. Chain A, domain 3"/>
    <property type="match status" value="1"/>
</dbReference>
<keyword evidence="10 16" id="KW-0130">Cell adhesion</keyword>
<dbReference type="Gene3D" id="1.20.5.100">
    <property type="entry name" value="Cytochrome c1, transmembrane anchor, C-terminal"/>
    <property type="match status" value="1"/>
</dbReference>
<comment type="similarity">
    <text evidence="2 16">Belongs to the integrin beta chain family.</text>
</comment>
<keyword evidence="14" id="KW-1015">Disulfide bond</keyword>
<dbReference type="InterPro" id="IPR013111">
    <property type="entry name" value="EGF_extracell"/>
</dbReference>
<dbReference type="Pfam" id="PF07974">
    <property type="entry name" value="EGF_2"/>
    <property type="match status" value="1"/>
</dbReference>
<dbReference type="SMART" id="SM01241">
    <property type="entry name" value="Integrin_b_cyt"/>
    <property type="match status" value="1"/>
</dbReference>
<dbReference type="InterPro" id="IPR014836">
    <property type="entry name" value="Integrin_bsu_cyt_dom"/>
</dbReference>
<sequence>MGTLRRAALLLCVVAALAPSTVRAIVDEDLNRRCQAQETCTECIRESPDCGWCSEMDLDSVERRCNAIDRDNPDADTCDIDLEDPVSELINTVDVVLEDLTQVTPRRASVSVRPGSPVTFEVSVQPANNFPIDLYLLMDLSASMSDDLQNLKRLGTQLAERIAVISNNFTIGFGSFVDKRRGSFVNLNPARLIDPCNGGCASPYSFRHAVTLTKNGELFSDSVNEQIISGNQDFPEGGFDGFMQAIVCTNVIGWRPVSRKILLYISDAGFHFAGDGLLGGVIKPNDGMCHMGPDEATRNDDGTLEYNAWDTLDFPSIGQIAEKLDEFDIIPIFAVVRQFQDLYALLQAELGNRAFLGELNTDSSNVVDLVEDLYNEISTSVAFSPVNIPGISITTTITNCPVPRLGVCTNVMSGQTVTFNVTVDVTECTEELLSGPREIELRVLGFGTVTVELNAICDCSCDALREDNSTQCNGRGTRVCGICECNPGYFGDICQCDSSGATTDGNSNILQCPLGISGLQCSGRGTCTCGICECRRDSNGEERFYGPACECDNTVCERGIGNEICSGPSNGECTCDGCRCLPEPVTGLPYTMSDCSCTPNTQTCVDPTNTTDLCNGRGVCECGQCICDPDSPYFGDYCDECSTGSPICRLQLCAADSDNTLCASCVVDLLEELNTLGVNNNLFTAEIFAEALRNGTLPENSTLTTVSYGDQMMMMTVAAIMLPPGFSSECSSSVNVTCPQFYIVNETQEMEYEIQDVLSQRCTVQEDCIYPYYLSIDQLGNRLPIHVGYPPACIVAGASRGGGIRLAIPPWAIAIILVGILLLLGILALILLKILLMVLDYTELKKFENELAKVKYTKNENPLYHSATTEHKNPIYGQ</sequence>
<evidence type="ECO:0000256" key="12">
    <source>
        <dbReference type="ARBA" id="ARBA00023037"/>
    </source>
</evidence>
<evidence type="ECO:0000256" key="15">
    <source>
        <dbReference type="ARBA" id="ARBA00023180"/>
    </source>
</evidence>
<dbReference type="FunFam" id="2.10.25.10:FF:000075">
    <property type="entry name" value="Integrin beta"/>
    <property type="match status" value="1"/>
</dbReference>
<reference evidence="21" key="2">
    <citation type="journal article" date="1999" name="Eur. J. Biochem.">
        <title>Origin of the integrin-mediated signal transduction. Functional studies with cell cultures from the sponge Suberites domuncula.</title>
        <authorList>
            <person name="Wimmer W."/>
            <person name="Perovic S."/>
            <person name="Kruse M."/>
            <person name="Schroder H.C."/>
            <person name="Krasko A."/>
            <person name="Batel R."/>
            <person name="Muller W.E."/>
        </authorList>
    </citation>
    <scope>NUCLEOTIDE SEQUENCE</scope>
</reference>
<organism evidence="21">
    <name type="scientific">Geodia cydonium</name>
    <name type="common">Sponge</name>
    <dbReference type="NCBI Taxonomy" id="6047"/>
    <lineage>
        <taxon>Eukaryota</taxon>
        <taxon>Metazoa</taxon>
        <taxon>Porifera</taxon>
        <taxon>Demospongiae</taxon>
        <taxon>Heteroscleromorpha</taxon>
        <taxon>Tetractinellida</taxon>
        <taxon>Astrophorina</taxon>
        <taxon>Geodiidae</taxon>
        <taxon>Geodia</taxon>
    </lineage>
</organism>
<dbReference type="InterPro" id="IPR002369">
    <property type="entry name" value="Integrin_bsu_VWA"/>
</dbReference>
<evidence type="ECO:0000256" key="18">
    <source>
        <dbReference type="SAM" id="SignalP"/>
    </source>
</evidence>
<dbReference type="GO" id="GO:0016477">
    <property type="term" value="P:cell migration"/>
    <property type="evidence" value="ECO:0007669"/>
    <property type="project" value="TreeGrafter"/>
</dbReference>
<dbReference type="AlphaFoldDB" id="O97189"/>
<dbReference type="SUPFAM" id="SSF69179">
    <property type="entry name" value="Integrin domains"/>
    <property type="match status" value="1"/>
</dbReference>
<dbReference type="PANTHER" id="PTHR10082">
    <property type="entry name" value="INTEGRIN BETA SUBUNIT"/>
    <property type="match status" value="1"/>
</dbReference>
<evidence type="ECO:0000259" key="20">
    <source>
        <dbReference type="SMART" id="SM01241"/>
    </source>
</evidence>
<evidence type="ECO:0000256" key="16">
    <source>
        <dbReference type="RuleBase" id="RU000633"/>
    </source>
</evidence>
<name>O97189_GEOCY</name>
<evidence type="ECO:0000256" key="6">
    <source>
        <dbReference type="ARBA" id="ARBA00022723"/>
    </source>
</evidence>
<dbReference type="SUPFAM" id="SSF53300">
    <property type="entry name" value="vWA-like"/>
    <property type="match status" value="1"/>
</dbReference>
<gene>
    <name evidence="21" type="primary">intB</name>
</gene>
<dbReference type="InterPro" id="IPR036465">
    <property type="entry name" value="vWFA_dom_sf"/>
</dbReference>
<dbReference type="InterPro" id="IPR057073">
    <property type="entry name" value="EGF_integrin_2"/>
</dbReference>
<dbReference type="GO" id="GO:0098609">
    <property type="term" value="P:cell-cell adhesion"/>
    <property type="evidence" value="ECO:0007669"/>
    <property type="project" value="TreeGrafter"/>
</dbReference>
<dbReference type="GO" id="GO:0008305">
    <property type="term" value="C:integrin complex"/>
    <property type="evidence" value="ECO:0007669"/>
    <property type="project" value="TreeGrafter"/>
</dbReference>
<dbReference type="GO" id="GO:0009986">
    <property type="term" value="C:cell surface"/>
    <property type="evidence" value="ECO:0007669"/>
    <property type="project" value="TreeGrafter"/>
</dbReference>
<keyword evidence="11 17" id="KW-1133">Transmembrane helix</keyword>
<dbReference type="FunFam" id="2.10.25.10:FF:000036">
    <property type="entry name" value="Integrin beta"/>
    <property type="match status" value="1"/>
</dbReference>
<dbReference type="InterPro" id="IPR040622">
    <property type="entry name" value="EGF_integrin_1"/>
</dbReference>
<keyword evidence="6" id="KW-0479">Metal-binding</keyword>
<dbReference type="InterPro" id="IPR032695">
    <property type="entry name" value="Integrin_dom_sf"/>
</dbReference>
<dbReference type="Pfam" id="PF00362">
    <property type="entry name" value="Integrin_beta"/>
    <property type="match status" value="1"/>
</dbReference>
<dbReference type="GO" id="GO:0033627">
    <property type="term" value="P:cell adhesion mediated by integrin"/>
    <property type="evidence" value="ECO:0007669"/>
    <property type="project" value="TreeGrafter"/>
</dbReference>
<evidence type="ECO:0000259" key="19">
    <source>
        <dbReference type="SMART" id="SM00187"/>
    </source>
</evidence>
<dbReference type="Gene3D" id="2.10.25.10">
    <property type="entry name" value="Laminin"/>
    <property type="match status" value="1"/>
</dbReference>
<dbReference type="FunFam" id="3.40.50.410:FF:000002">
    <property type="entry name" value="Integrin beta"/>
    <property type="match status" value="1"/>
</dbReference>
<feature type="transmembrane region" description="Helical" evidence="17">
    <location>
        <begin position="811"/>
        <end position="836"/>
    </location>
</feature>
<feature type="domain" description="Integrin beta subunit VWA" evidence="19">
    <location>
        <begin position="39"/>
        <end position="459"/>
    </location>
</feature>
<evidence type="ECO:0000256" key="4">
    <source>
        <dbReference type="ARBA" id="ARBA00022536"/>
    </source>
</evidence>
<dbReference type="EMBL" id="Y18168">
    <property type="protein sequence ID" value="CAA77071.1"/>
    <property type="molecule type" value="mRNA"/>
</dbReference>
<evidence type="ECO:0000256" key="14">
    <source>
        <dbReference type="ARBA" id="ARBA00023157"/>
    </source>
</evidence>
<keyword evidence="3" id="KW-1003">Cell membrane</keyword>
<keyword evidence="5 16" id="KW-0812">Transmembrane</keyword>
<dbReference type="InterPro" id="IPR015812">
    <property type="entry name" value="Integrin_bsu"/>
</dbReference>
<feature type="signal peptide" evidence="18">
    <location>
        <begin position="1"/>
        <end position="24"/>
    </location>
</feature>
<dbReference type="SUPFAM" id="SSF103575">
    <property type="entry name" value="Plexin repeat"/>
    <property type="match status" value="1"/>
</dbReference>
<evidence type="ECO:0000256" key="13">
    <source>
        <dbReference type="ARBA" id="ARBA00023136"/>
    </source>
</evidence>
<keyword evidence="4" id="KW-0245">EGF-like domain</keyword>
<evidence type="ECO:0000256" key="17">
    <source>
        <dbReference type="SAM" id="Phobius"/>
    </source>
</evidence>
<evidence type="ECO:0000256" key="11">
    <source>
        <dbReference type="ARBA" id="ARBA00022989"/>
    </source>
</evidence>
<dbReference type="InterPro" id="IPR033760">
    <property type="entry name" value="Integrin_beta_N"/>
</dbReference>
<dbReference type="Pfam" id="PF18372">
    <property type="entry name" value="I-EGF_1"/>
    <property type="match status" value="1"/>
</dbReference>
<reference evidence="21" key="1">
    <citation type="journal article" date="1999" name="Cell Adhes. Commun.">
        <title>Increased expression of integrin and receptor tyrosine kinase genes during autograft fusion in the sponge Geodia cydonium.</title>
        <authorList>
            <person name="Wimmer W."/>
            <person name="Blumbach B."/>
            <person name="Diehl-Seifert B."/>
            <person name="Koziol C."/>
            <person name="Batel R."/>
            <person name="Steffen R."/>
            <person name="Muller I.M."/>
            <person name="Muller W.E."/>
        </authorList>
    </citation>
    <scope>NUCLEOTIDE SEQUENCE</scope>
</reference>
<evidence type="ECO:0000256" key="5">
    <source>
        <dbReference type="ARBA" id="ARBA00022692"/>
    </source>
</evidence>
<dbReference type="SMART" id="SM00187">
    <property type="entry name" value="INB"/>
    <property type="match status" value="1"/>
</dbReference>
<dbReference type="GO" id="GO:0007160">
    <property type="term" value="P:cell-matrix adhesion"/>
    <property type="evidence" value="ECO:0007669"/>
    <property type="project" value="TreeGrafter"/>
</dbReference>
<evidence type="ECO:0000256" key="9">
    <source>
        <dbReference type="ARBA" id="ARBA00022837"/>
    </source>
</evidence>
<feature type="chain" id="PRO_5004160670" description="Integrin beta" evidence="18">
    <location>
        <begin position="25"/>
        <end position="878"/>
    </location>
</feature>
<dbReference type="GO" id="GO:0005178">
    <property type="term" value="F:integrin binding"/>
    <property type="evidence" value="ECO:0007669"/>
    <property type="project" value="TreeGrafter"/>
</dbReference>
<keyword evidence="9" id="KW-0106">Calcium</keyword>
<dbReference type="Gene3D" id="3.40.50.410">
    <property type="entry name" value="von Willebrand factor, type A domain"/>
    <property type="match status" value="1"/>
</dbReference>
<dbReference type="GO" id="GO:0007229">
    <property type="term" value="P:integrin-mediated signaling pathway"/>
    <property type="evidence" value="ECO:0007669"/>
    <property type="project" value="UniProtKB-KW"/>
</dbReference>